<dbReference type="HOGENOM" id="CLU_2768768_0_0_11"/>
<dbReference type="RefSeq" id="WP_003861808.1">
    <property type="nucleotide sequence ID" value="NZ_CP011309.1"/>
</dbReference>
<gene>
    <name evidence="2" type="ORF">YH66_09625</name>
</gene>
<accession>A0A0F6Z703</accession>
<dbReference type="EMBL" id="CP011309">
    <property type="protein sequence ID" value="AKF27791.1"/>
    <property type="molecule type" value="Genomic_DNA"/>
</dbReference>
<feature type="compositionally biased region" description="Basic and acidic residues" evidence="1">
    <location>
        <begin position="51"/>
        <end position="69"/>
    </location>
</feature>
<sequence length="69" mass="7067">MAKIRGDLFGVVHVHGKSGTVALQAGDVIPRGVKVGKHLTAEESAIAPSKEVPDSSKEAGTDEAVDSSK</sequence>
<protein>
    <submittedName>
        <fullName evidence="2">Uncharacterized protein</fullName>
    </submittedName>
</protein>
<dbReference type="PATRIC" id="fig|92706.3.peg.2010"/>
<dbReference type="Proteomes" id="UP000034037">
    <property type="component" value="Chromosome"/>
</dbReference>
<name>A0A0F6Z703_9CORY</name>
<proteinExistence type="predicted"/>
<reference evidence="2 3" key="1">
    <citation type="submission" date="2015-04" db="EMBL/GenBank/DDBJ databases">
        <title>Complete Genome Sequence of Brevibacterium flavum ATCC 15168.</title>
        <authorList>
            <person name="Ahn J."/>
            <person name="Park G."/>
            <person name="Jeon W."/>
            <person name="Jang Y."/>
            <person name="Jang M."/>
            <person name="Lee H."/>
            <person name="Lee H."/>
        </authorList>
    </citation>
    <scope>NUCLEOTIDE SEQUENCE [LARGE SCALE GENOMIC DNA]</scope>
    <source>
        <strain evidence="2 3">ATCC 15168</strain>
    </source>
</reference>
<keyword evidence="3" id="KW-1185">Reference proteome</keyword>
<evidence type="ECO:0000313" key="2">
    <source>
        <dbReference type="EMBL" id="AKF27791.1"/>
    </source>
</evidence>
<evidence type="ECO:0000256" key="1">
    <source>
        <dbReference type="SAM" id="MobiDB-lite"/>
    </source>
</evidence>
<feature type="region of interest" description="Disordered" evidence="1">
    <location>
        <begin position="40"/>
        <end position="69"/>
    </location>
</feature>
<evidence type="ECO:0000313" key="3">
    <source>
        <dbReference type="Proteomes" id="UP000034037"/>
    </source>
</evidence>
<organism evidence="2 3">
    <name type="scientific">[Brevibacterium] flavum</name>
    <dbReference type="NCBI Taxonomy" id="92706"/>
    <lineage>
        <taxon>Bacteria</taxon>
        <taxon>Bacillati</taxon>
        <taxon>Actinomycetota</taxon>
        <taxon>Actinomycetes</taxon>
        <taxon>Mycobacteriales</taxon>
        <taxon>Corynebacteriaceae</taxon>
        <taxon>Corynebacterium</taxon>
    </lineage>
</organism>
<dbReference type="AlphaFoldDB" id="A0A0F6Z703"/>